<keyword evidence="2 7" id="KW-0863">Zinc-finger</keyword>
<feature type="region of interest" description="Disordered" evidence="8">
    <location>
        <begin position="247"/>
        <end position="280"/>
    </location>
</feature>
<dbReference type="InterPro" id="IPR000679">
    <property type="entry name" value="Znf_GATA"/>
</dbReference>
<evidence type="ECO:0000256" key="3">
    <source>
        <dbReference type="ARBA" id="ARBA00022833"/>
    </source>
</evidence>
<keyword evidence="6" id="KW-0804">Transcription</keyword>
<dbReference type="SMART" id="SM00401">
    <property type="entry name" value="ZnF_GATA"/>
    <property type="match status" value="1"/>
</dbReference>
<dbReference type="Pfam" id="PF00320">
    <property type="entry name" value="GATA"/>
    <property type="match status" value="1"/>
</dbReference>
<dbReference type="SUPFAM" id="SSF57716">
    <property type="entry name" value="Glucocorticoid receptor-like (DNA-binding domain)"/>
    <property type="match status" value="1"/>
</dbReference>
<dbReference type="EMBL" id="BSYO01000026">
    <property type="protein sequence ID" value="GMH23785.1"/>
    <property type="molecule type" value="Genomic_DNA"/>
</dbReference>
<evidence type="ECO:0000256" key="7">
    <source>
        <dbReference type="PROSITE-ProRule" id="PRU00094"/>
    </source>
</evidence>
<sequence>MTTSYFSFQPCLLVDLNEDLPLHDLDLDQQLTSKPEADNSSSSSSPSCRILVDPPQDQAGHYCIGSHPSSNHQEADNFGMYGGGSYDQKFFIESKRENGSLKLTCWKKEYQSGGTAGDLSHYDCNDSSEQWISSKMRFIRKMMPPDHQINGGDTATPTKKTTANYHYQDQKQPYSPDNSGNIGYPNNSNNVARVCSDCFTTKTPLWRSGPSGPKSLCNACGIRQRKARRAMAEAAENCTVPAANSPIEKNSKVNHKGKGSHTGFGLQQKKRPKIALPSGDPRKLSVEEFALNLTNKLSLHQVLPQEEKEAAILLMALSYGLVHG</sequence>
<proteinExistence type="predicted"/>
<dbReference type="PROSITE" id="PS50114">
    <property type="entry name" value="GATA_ZN_FINGER_2"/>
    <property type="match status" value="1"/>
</dbReference>
<keyword evidence="3" id="KW-0862">Zinc</keyword>
<keyword evidence="11" id="KW-1185">Reference proteome</keyword>
<dbReference type="GO" id="GO:0043565">
    <property type="term" value="F:sequence-specific DNA binding"/>
    <property type="evidence" value="ECO:0007669"/>
    <property type="project" value="InterPro"/>
</dbReference>
<evidence type="ECO:0000313" key="10">
    <source>
        <dbReference type="EMBL" id="GMH23785.1"/>
    </source>
</evidence>
<keyword evidence="4" id="KW-0805">Transcription regulation</keyword>
<protein>
    <recommendedName>
        <fullName evidence="9">GATA-type domain-containing protein</fullName>
    </recommendedName>
</protein>
<organism evidence="10 11">
    <name type="scientific">Nepenthes gracilis</name>
    <name type="common">Slender pitcher plant</name>
    <dbReference type="NCBI Taxonomy" id="150966"/>
    <lineage>
        <taxon>Eukaryota</taxon>
        <taxon>Viridiplantae</taxon>
        <taxon>Streptophyta</taxon>
        <taxon>Embryophyta</taxon>
        <taxon>Tracheophyta</taxon>
        <taxon>Spermatophyta</taxon>
        <taxon>Magnoliopsida</taxon>
        <taxon>eudicotyledons</taxon>
        <taxon>Gunneridae</taxon>
        <taxon>Pentapetalae</taxon>
        <taxon>Caryophyllales</taxon>
        <taxon>Nepenthaceae</taxon>
        <taxon>Nepenthes</taxon>
    </lineage>
</organism>
<evidence type="ECO:0000256" key="6">
    <source>
        <dbReference type="ARBA" id="ARBA00023163"/>
    </source>
</evidence>
<comment type="caution">
    <text evidence="10">The sequence shown here is derived from an EMBL/GenBank/DDBJ whole genome shotgun (WGS) entry which is preliminary data.</text>
</comment>
<feature type="domain" description="GATA-type" evidence="9">
    <location>
        <begin position="189"/>
        <end position="225"/>
    </location>
</feature>
<gene>
    <name evidence="10" type="ORF">Nepgr_025628</name>
</gene>
<accession>A0AAD3T6E3</accession>
<evidence type="ECO:0000256" key="4">
    <source>
        <dbReference type="ARBA" id="ARBA00023015"/>
    </source>
</evidence>
<evidence type="ECO:0000256" key="5">
    <source>
        <dbReference type="ARBA" id="ARBA00023125"/>
    </source>
</evidence>
<keyword evidence="1" id="KW-0479">Metal-binding</keyword>
<dbReference type="GO" id="GO:0008270">
    <property type="term" value="F:zinc ion binding"/>
    <property type="evidence" value="ECO:0007669"/>
    <property type="project" value="UniProtKB-KW"/>
</dbReference>
<evidence type="ECO:0000256" key="8">
    <source>
        <dbReference type="SAM" id="MobiDB-lite"/>
    </source>
</evidence>
<dbReference type="CDD" id="cd00202">
    <property type="entry name" value="ZnF_GATA"/>
    <property type="match status" value="1"/>
</dbReference>
<dbReference type="PANTHER" id="PTHR47255:SF4">
    <property type="entry name" value="GATA ZINC FINGER DOMAIN-CONTAINING PROTEIN 12"/>
    <property type="match status" value="1"/>
</dbReference>
<reference evidence="10" key="1">
    <citation type="submission" date="2023-05" db="EMBL/GenBank/DDBJ databases">
        <title>Nepenthes gracilis genome sequencing.</title>
        <authorList>
            <person name="Fukushima K."/>
        </authorList>
    </citation>
    <scope>NUCLEOTIDE SEQUENCE</scope>
    <source>
        <strain evidence="10">SING2019-196</strain>
    </source>
</reference>
<evidence type="ECO:0000313" key="11">
    <source>
        <dbReference type="Proteomes" id="UP001279734"/>
    </source>
</evidence>
<dbReference type="PROSITE" id="PS00344">
    <property type="entry name" value="GATA_ZN_FINGER_1"/>
    <property type="match status" value="1"/>
</dbReference>
<dbReference type="InterPro" id="IPR013088">
    <property type="entry name" value="Znf_NHR/GATA"/>
</dbReference>
<dbReference type="AlphaFoldDB" id="A0AAD3T6E3"/>
<name>A0AAD3T6E3_NEPGR</name>
<dbReference type="Proteomes" id="UP001279734">
    <property type="component" value="Unassembled WGS sequence"/>
</dbReference>
<dbReference type="PANTHER" id="PTHR47255">
    <property type="entry name" value="GATA TRANSCRIPTION FACTOR 22-RELATED"/>
    <property type="match status" value="1"/>
</dbReference>
<evidence type="ECO:0000256" key="1">
    <source>
        <dbReference type="ARBA" id="ARBA00022723"/>
    </source>
</evidence>
<dbReference type="InterPro" id="IPR052138">
    <property type="entry name" value="GATA_ZnFinger_Domain"/>
</dbReference>
<dbReference type="GO" id="GO:0006355">
    <property type="term" value="P:regulation of DNA-templated transcription"/>
    <property type="evidence" value="ECO:0007669"/>
    <property type="project" value="InterPro"/>
</dbReference>
<dbReference type="Gene3D" id="3.30.50.10">
    <property type="entry name" value="Erythroid Transcription Factor GATA-1, subunit A"/>
    <property type="match status" value="1"/>
</dbReference>
<evidence type="ECO:0000256" key="2">
    <source>
        <dbReference type="ARBA" id="ARBA00022771"/>
    </source>
</evidence>
<keyword evidence="5" id="KW-0238">DNA-binding</keyword>
<evidence type="ECO:0000259" key="9">
    <source>
        <dbReference type="PROSITE" id="PS50114"/>
    </source>
</evidence>